<evidence type="ECO:0000313" key="2">
    <source>
        <dbReference type="EMBL" id="CAB4816416.1"/>
    </source>
</evidence>
<dbReference type="AlphaFoldDB" id="A0A6J7RKM6"/>
<organism evidence="4">
    <name type="scientific">freshwater metagenome</name>
    <dbReference type="NCBI Taxonomy" id="449393"/>
    <lineage>
        <taxon>unclassified sequences</taxon>
        <taxon>metagenomes</taxon>
        <taxon>ecological metagenomes</taxon>
    </lineage>
</organism>
<keyword evidence="1" id="KW-1133">Transmembrane helix</keyword>
<sequence length="59" mass="6528">MSGGLFAASVAFYLVFGVFVVAFTGLAVFTIVWAVRRDMKSRREWLASQRSGQEPNEGL</sequence>
<feature type="transmembrane region" description="Helical" evidence="1">
    <location>
        <begin position="12"/>
        <end position="35"/>
    </location>
</feature>
<dbReference type="EMBL" id="CAFBPM010000016">
    <property type="protein sequence ID" value="CAB5029018.1"/>
    <property type="molecule type" value="Genomic_DNA"/>
</dbReference>
<evidence type="ECO:0000313" key="3">
    <source>
        <dbReference type="EMBL" id="CAB4875707.1"/>
    </source>
</evidence>
<name>A0A6J7RKM6_9ZZZZ</name>
<dbReference type="EMBL" id="CAFBLT010000001">
    <property type="protein sequence ID" value="CAB4875707.1"/>
    <property type="molecule type" value="Genomic_DNA"/>
</dbReference>
<keyword evidence="1" id="KW-0812">Transmembrane</keyword>
<dbReference type="EMBL" id="CAFABE010000002">
    <property type="protein sequence ID" value="CAB4816416.1"/>
    <property type="molecule type" value="Genomic_DNA"/>
</dbReference>
<gene>
    <name evidence="2" type="ORF">UFOPK3164_00094</name>
    <name evidence="3" type="ORF">UFOPK3427_01112</name>
    <name evidence="4" type="ORF">UFOPK4112_01450</name>
</gene>
<accession>A0A6J7RKM6</accession>
<protein>
    <submittedName>
        <fullName evidence="4">Unannotated protein</fullName>
    </submittedName>
</protein>
<reference evidence="4" key="1">
    <citation type="submission" date="2020-05" db="EMBL/GenBank/DDBJ databases">
        <authorList>
            <person name="Chiriac C."/>
            <person name="Salcher M."/>
            <person name="Ghai R."/>
            <person name="Kavagutti S V."/>
        </authorList>
    </citation>
    <scope>NUCLEOTIDE SEQUENCE</scope>
</reference>
<keyword evidence="1" id="KW-0472">Membrane</keyword>
<proteinExistence type="predicted"/>
<evidence type="ECO:0000313" key="4">
    <source>
        <dbReference type="EMBL" id="CAB5029018.1"/>
    </source>
</evidence>
<evidence type="ECO:0000256" key="1">
    <source>
        <dbReference type="SAM" id="Phobius"/>
    </source>
</evidence>